<dbReference type="InterPro" id="IPR000719">
    <property type="entry name" value="Prot_kinase_dom"/>
</dbReference>
<dbReference type="Proteomes" id="UP000268321">
    <property type="component" value="Unassembled WGS sequence"/>
</dbReference>
<dbReference type="Gene3D" id="3.30.200.20">
    <property type="entry name" value="Phosphorylase Kinase, domain 1"/>
    <property type="match status" value="1"/>
</dbReference>
<name>A0A4P9ZAA7_9ASCO</name>
<evidence type="ECO:0000256" key="5">
    <source>
        <dbReference type="ARBA" id="ARBA00037982"/>
    </source>
</evidence>
<dbReference type="CDD" id="cd00180">
    <property type="entry name" value="PKc"/>
    <property type="match status" value="1"/>
</dbReference>
<dbReference type="SMART" id="SM00220">
    <property type="entry name" value="S_TKc"/>
    <property type="match status" value="1"/>
</dbReference>
<dbReference type="Gene3D" id="1.10.510.10">
    <property type="entry name" value="Transferase(Phosphotransferase) domain 1"/>
    <property type="match status" value="1"/>
</dbReference>
<dbReference type="OrthoDB" id="1405469at2759"/>
<evidence type="ECO:0000256" key="1">
    <source>
        <dbReference type="ARBA" id="ARBA00022679"/>
    </source>
</evidence>
<dbReference type="PANTHER" id="PTHR11042:SF190">
    <property type="entry name" value="MITOSIS INHIBITOR PROTEIN KINASE MIK1"/>
    <property type="match status" value="1"/>
</dbReference>
<feature type="domain" description="Protein kinase" evidence="6">
    <location>
        <begin position="146"/>
        <end position="513"/>
    </location>
</feature>
<dbReference type="PANTHER" id="PTHR11042">
    <property type="entry name" value="EUKARYOTIC TRANSLATION INITIATION FACTOR 2-ALPHA KINASE EIF2-ALPHA KINASE -RELATED"/>
    <property type="match status" value="1"/>
</dbReference>
<accession>A0A4P9ZAA7</accession>
<evidence type="ECO:0000313" key="7">
    <source>
        <dbReference type="EMBL" id="RKP29744.1"/>
    </source>
</evidence>
<dbReference type="SUPFAM" id="SSF56112">
    <property type="entry name" value="Protein kinase-like (PK-like)"/>
    <property type="match status" value="1"/>
</dbReference>
<evidence type="ECO:0000256" key="2">
    <source>
        <dbReference type="ARBA" id="ARBA00022741"/>
    </source>
</evidence>
<dbReference type="InterPro" id="IPR008271">
    <property type="entry name" value="Ser/Thr_kinase_AS"/>
</dbReference>
<dbReference type="AlphaFoldDB" id="A0A4P9ZAA7"/>
<dbReference type="InterPro" id="IPR050339">
    <property type="entry name" value="CC_SR_Kinase"/>
</dbReference>
<protein>
    <submittedName>
        <fullName evidence="7">Kinase-like protein</fullName>
    </submittedName>
</protein>
<dbReference type="PROSITE" id="PS00108">
    <property type="entry name" value="PROTEIN_KINASE_ST"/>
    <property type="match status" value="1"/>
</dbReference>
<evidence type="ECO:0000256" key="3">
    <source>
        <dbReference type="ARBA" id="ARBA00022777"/>
    </source>
</evidence>
<dbReference type="EMBL" id="ML004476">
    <property type="protein sequence ID" value="RKP29744.1"/>
    <property type="molecule type" value="Genomic_DNA"/>
</dbReference>
<dbReference type="GO" id="GO:0110031">
    <property type="term" value="P:negative regulation of G2/MI transition of meiotic cell cycle"/>
    <property type="evidence" value="ECO:0007669"/>
    <property type="project" value="TreeGrafter"/>
</dbReference>
<keyword evidence="4" id="KW-0067">ATP-binding</keyword>
<dbReference type="InterPro" id="IPR011009">
    <property type="entry name" value="Kinase-like_dom_sf"/>
</dbReference>
<dbReference type="GO" id="GO:0005737">
    <property type="term" value="C:cytoplasm"/>
    <property type="evidence" value="ECO:0007669"/>
    <property type="project" value="TreeGrafter"/>
</dbReference>
<dbReference type="GO" id="GO:0004713">
    <property type="term" value="F:protein tyrosine kinase activity"/>
    <property type="evidence" value="ECO:0007669"/>
    <property type="project" value="TreeGrafter"/>
</dbReference>
<sequence length="513" mass="58278">MSIVPYYSDRNTRVVYHDLDHQIVVVHNHQDNSFSLYHDRLRYSQPRGPVSAGGETGQAEIFCPNCGVGLLDFLQGHRSSTRRRTSNKTSSRRNERPTGVFLGVSLDYFKLLAQVGNSAALGAPGDEQTTNADLFNQGYFERFFKKVLPVVLGSGARAQVYKVVHVLKNIQLGVFAVKRINVGDHSQYLDHVLNEALILYELSVRGANEHNLIRYNHVWMETGELADLSTILLGREGAPPRSSDAVVPYVYILQQYCDGGHLENMISRTFQREATMLSKERVEMERARRRRCKTLDPLPPPPEKRWLRDVEVWKFFRDIANGVLYLHAHGILHRDLKPSNCLLESRYELSAIAQARRFASQRDLDAALARLPRVLVSDFGEGKFIDKSPSGPADDRCGNTGTVEFTDPKLWVYAAADRPTQGKRKFAHRFSYDCDIYSLGMILCYLCVGVLPFADILTNTNDPEAIRRDISDWHDALSAQSFHDWFSRRCVLVYGRSPASMGDFEILIFMMIK</sequence>
<dbReference type="GO" id="GO:0005634">
    <property type="term" value="C:nucleus"/>
    <property type="evidence" value="ECO:0007669"/>
    <property type="project" value="TreeGrafter"/>
</dbReference>
<reference evidence="8" key="1">
    <citation type="journal article" date="2018" name="Nat. Microbiol.">
        <title>Leveraging single-cell genomics to expand the fungal tree of life.</title>
        <authorList>
            <person name="Ahrendt S.R."/>
            <person name="Quandt C.A."/>
            <person name="Ciobanu D."/>
            <person name="Clum A."/>
            <person name="Salamov A."/>
            <person name="Andreopoulos B."/>
            <person name="Cheng J.F."/>
            <person name="Woyke T."/>
            <person name="Pelin A."/>
            <person name="Henrissat B."/>
            <person name="Reynolds N.K."/>
            <person name="Benny G.L."/>
            <person name="Smith M.E."/>
            <person name="James T.Y."/>
            <person name="Grigoriev I.V."/>
        </authorList>
    </citation>
    <scope>NUCLEOTIDE SEQUENCE [LARGE SCALE GENOMIC DNA]</scope>
    <source>
        <strain evidence="8">Baker2002</strain>
    </source>
</reference>
<organism evidence="7 8">
    <name type="scientific">Metschnikowia bicuspidata</name>
    <dbReference type="NCBI Taxonomy" id="27322"/>
    <lineage>
        <taxon>Eukaryota</taxon>
        <taxon>Fungi</taxon>
        <taxon>Dikarya</taxon>
        <taxon>Ascomycota</taxon>
        <taxon>Saccharomycotina</taxon>
        <taxon>Pichiomycetes</taxon>
        <taxon>Metschnikowiaceae</taxon>
        <taxon>Metschnikowia</taxon>
    </lineage>
</organism>
<comment type="similarity">
    <text evidence="5">Belongs to the protein kinase superfamily. Ser/Thr protein kinase family. GCN2 subfamily.</text>
</comment>
<keyword evidence="1" id="KW-0808">Transferase</keyword>
<evidence type="ECO:0000259" key="6">
    <source>
        <dbReference type="PROSITE" id="PS50011"/>
    </source>
</evidence>
<evidence type="ECO:0000256" key="4">
    <source>
        <dbReference type="ARBA" id="ARBA00022840"/>
    </source>
</evidence>
<evidence type="ECO:0000313" key="8">
    <source>
        <dbReference type="Proteomes" id="UP000268321"/>
    </source>
</evidence>
<keyword evidence="3 7" id="KW-0418">Kinase</keyword>
<proteinExistence type="inferred from homology"/>
<dbReference type="PROSITE" id="PS50011">
    <property type="entry name" value="PROTEIN_KINASE_DOM"/>
    <property type="match status" value="1"/>
</dbReference>
<keyword evidence="2" id="KW-0547">Nucleotide-binding</keyword>
<feature type="non-terminal residue" evidence="7">
    <location>
        <position position="513"/>
    </location>
</feature>
<gene>
    <name evidence="7" type="ORF">METBISCDRAFT_10374</name>
</gene>
<dbReference type="Pfam" id="PF00069">
    <property type="entry name" value="Pkinase"/>
    <property type="match status" value="1"/>
</dbReference>
<dbReference type="GO" id="GO:0005524">
    <property type="term" value="F:ATP binding"/>
    <property type="evidence" value="ECO:0007669"/>
    <property type="project" value="UniProtKB-KW"/>
</dbReference>
<keyword evidence="8" id="KW-1185">Reference proteome</keyword>